<proteinExistence type="predicted"/>
<evidence type="ECO:0000313" key="2">
    <source>
        <dbReference type="EMBL" id="BDZ46581.1"/>
    </source>
</evidence>
<feature type="transmembrane region" description="Helical" evidence="1">
    <location>
        <begin position="231"/>
        <end position="251"/>
    </location>
</feature>
<evidence type="ECO:0000256" key="1">
    <source>
        <dbReference type="SAM" id="Phobius"/>
    </source>
</evidence>
<feature type="transmembrane region" description="Helical" evidence="1">
    <location>
        <begin position="167"/>
        <end position="188"/>
    </location>
</feature>
<evidence type="ECO:0000313" key="3">
    <source>
        <dbReference type="Proteomes" id="UP001321498"/>
    </source>
</evidence>
<organism evidence="2 3">
    <name type="scientific">Naasia aerilata</name>
    <dbReference type="NCBI Taxonomy" id="1162966"/>
    <lineage>
        <taxon>Bacteria</taxon>
        <taxon>Bacillati</taxon>
        <taxon>Actinomycetota</taxon>
        <taxon>Actinomycetes</taxon>
        <taxon>Micrococcales</taxon>
        <taxon>Microbacteriaceae</taxon>
        <taxon>Naasia</taxon>
    </lineage>
</organism>
<feature type="transmembrane region" description="Helical" evidence="1">
    <location>
        <begin position="398"/>
        <end position="417"/>
    </location>
</feature>
<dbReference type="Pfam" id="PF06772">
    <property type="entry name" value="LtrA"/>
    <property type="match status" value="1"/>
</dbReference>
<feature type="transmembrane region" description="Helical" evidence="1">
    <location>
        <begin position="257"/>
        <end position="282"/>
    </location>
</feature>
<reference evidence="3" key="1">
    <citation type="journal article" date="2019" name="Int. J. Syst. Evol. Microbiol.">
        <title>The Global Catalogue of Microorganisms (GCM) 10K type strain sequencing project: providing services to taxonomists for standard genome sequencing and annotation.</title>
        <authorList>
            <consortium name="The Broad Institute Genomics Platform"/>
            <consortium name="The Broad Institute Genome Sequencing Center for Infectious Disease"/>
            <person name="Wu L."/>
            <person name="Ma J."/>
        </authorList>
    </citation>
    <scope>NUCLEOTIDE SEQUENCE [LARGE SCALE GENOMIC DNA]</scope>
    <source>
        <strain evidence="3">NBRC 108725</strain>
    </source>
</reference>
<feature type="transmembrane region" description="Helical" evidence="1">
    <location>
        <begin position="135"/>
        <end position="155"/>
    </location>
</feature>
<keyword evidence="1" id="KW-0812">Transmembrane</keyword>
<dbReference type="InterPro" id="IPR010640">
    <property type="entry name" value="Low_temperature_requirement_A"/>
</dbReference>
<name>A0ABM8GE47_9MICO</name>
<protein>
    <submittedName>
        <fullName evidence="2">Membrane protein</fullName>
    </submittedName>
</protein>
<accession>A0ABM8GE47</accession>
<feature type="transmembrane region" description="Helical" evidence="1">
    <location>
        <begin position="99"/>
        <end position="123"/>
    </location>
</feature>
<feature type="transmembrane region" description="Helical" evidence="1">
    <location>
        <begin position="303"/>
        <end position="323"/>
    </location>
</feature>
<dbReference type="Proteomes" id="UP001321498">
    <property type="component" value="Chromosome"/>
</dbReference>
<feature type="transmembrane region" description="Helical" evidence="1">
    <location>
        <begin position="364"/>
        <end position="386"/>
    </location>
</feature>
<keyword evidence="3" id="KW-1185">Reference proteome</keyword>
<gene>
    <name evidence="2" type="primary">ltrA_2</name>
    <name evidence="2" type="ORF">GCM10025866_24900</name>
</gene>
<keyword evidence="1" id="KW-1133">Transmembrane helix</keyword>
<feature type="transmembrane region" description="Helical" evidence="1">
    <location>
        <begin position="329"/>
        <end position="352"/>
    </location>
</feature>
<sequence length="435" mass="46164">MAQVTDGLRSSLRETLHHRIRSMSGNDPDQRGRSATSLELLYDLTYVIAFGAAADQLAHHLSAGDVGSALGAYLFAIFAVSWAWLNFTWFSSAYGNDDALFRVATIVQMIGVIILTFGLPQSFSAAAEGESPNNALMVVGYVIMRVPLIALWLRAARQDPDRRRIDVAYAVTIAIAQVGWALTTIAPLPVVPTVLLLAALALGEMAAPVVLERRLGQPPWNAGHIAERFSLLTLITLGEVVAATTGAVAALTQTEGWSIGAVVIASSGLVLAAAMWWAYFLIPSRVLLEEWPERTFAWRYAHLPLFGAIAAVGAALRVAATGVEEGELSLFRFALALAIPVAAVIVLVFLTWSVLVRAYDLTHLPLLSLSLLPLVAAVALALTVGSTGTIDPGHTADLVALVSVIALVAAGAVLEVVGHEVVGYRHTVRALTESA</sequence>
<feature type="transmembrane region" description="Helical" evidence="1">
    <location>
        <begin position="194"/>
        <end position="211"/>
    </location>
</feature>
<feature type="transmembrane region" description="Helical" evidence="1">
    <location>
        <begin position="70"/>
        <end position="87"/>
    </location>
</feature>
<keyword evidence="1" id="KW-0472">Membrane</keyword>
<dbReference type="EMBL" id="AP027731">
    <property type="protein sequence ID" value="BDZ46581.1"/>
    <property type="molecule type" value="Genomic_DNA"/>
</dbReference>
<dbReference type="PANTHER" id="PTHR36840">
    <property type="entry name" value="BLL5714 PROTEIN"/>
    <property type="match status" value="1"/>
</dbReference>
<dbReference type="PANTHER" id="PTHR36840:SF1">
    <property type="entry name" value="BLL5714 PROTEIN"/>
    <property type="match status" value="1"/>
</dbReference>